<feature type="transmembrane region" description="Helical" evidence="1">
    <location>
        <begin position="86"/>
        <end position="112"/>
    </location>
</feature>
<proteinExistence type="predicted"/>
<gene>
    <name evidence="2" type="ORF">I0Q91_05355</name>
</gene>
<dbReference type="RefSeq" id="WP_270453387.1">
    <property type="nucleotide sequence ID" value="NZ_JADPIE010000002.1"/>
</dbReference>
<dbReference type="AlphaFoldDB" id="A0A931ATS2"/>
<evidence type="ECO:0000313" key="3">
    <source>
        <dbReference type="Proteomes" id="UP000621436"/>
    </source>
</evidence>
<accession>A0A931ATS2</accession>
<feature type="transmembrane region" description="Helical" evidence="1">
    <location>
        <begin position="45"/>
        <end position="65"/>
    </location>
</feature>
<keyword evidence="1" id="KW-0472">Membrane</keyword>
<keyword evidence="1" id="KW-0812">Transmembrane</keyword>
<evidence type="ECO:0000313" key="2">
    <source>
        <dbReference type="EMBL" id="MBF8436494.1"/>
    </source>
</evidence>
<name>A0A931ATS2_9FIRM</name>
<dbReference type="Proteomes" id="UP000621436">
    <property type="component" value="Unassembled WGS sequence"/>
</dbReference>
<feature type="transmembrane region" description="Helical" evidence="1">
    <location>
        <begin position="21"/>
        <end position="39"/>
    </location>
</feature>
<sequence length="150" mass="17239">MYHRQQSEDQYLLVLGRRSTGSAIIGFLIGIIISLINNFNIPGLIFFSLFVAYLTGTAFWGVYKLNRWFYKYRSKMPDPIWQIFRVPVWAAGILIGIMFYGAFQQFILLLALDDGSGKPTVLQSIIILTPYIGPKYADKINYSPHGKRRH</sequence>
<keyword evidence="3" id="KW-1185">Reference proteome</keyword>
<protein>
    <submittedName>
        <fullName evidence="2">Uncharacterized protein</fullName>
    </submittedName>
</protein>
<reference evidence="2" key="1">
    <citation type="submission" date="2020-11" db="EMBL/GenBank/DDBJ databases">
        <title>Halonatronomonas betainensis gen. nov., sp. nov. a novel haloalkaliphilic representative of the family Halanaerobiacae capable of betaine degradation.</title>
        <authorList>
            <person name="Boltyanskaya Y."/>
            <person name="Kevbrin V."/>
            <person name="Detkova E."/>
            <person name="Grouzdev D.S."/>
            <person name="Koziaeva V."/>
            <person name="Zhilina T."/>
        </authorList>
    </citation>
    <scope>NUCLEOTIDE SEQUENCE</scope>
    <source>
        <strain evidence="2">Z-7014</strain>
    </source>
</reference>
<keyword evidence="1" id="KW-1133">Transmembrane helix</keyword>
<dbReference type="EMBL" id="JADPIE010000002">
    <property type="protein sequence ID" value="MBF8436494.1"/>
    <property type="molecule type" value="Genomic_DNA"/>
</dbReference>
<evidence type="ECO:0000256" key="1">
    <source>
        <dbReference type="SAM" id="Phobius"/>
    </source>
</evidence>
<organism evidence="2 3">
    <name type="scientific">Halonatronomonas betaini</name>
    <dbReference type="NCBI Taxonomy" id="2778430"/>
    <lineage>
        <taxon>Bacteria</taxon>
        <taxon>Bacillati</taxon>
        <taxon>Bacillota</taxon>
        <taxon>Clostridia</taxon>
        <taxon>Halanaerobiales</taxon>
        <taxon>Halarsenatibacteraceae</taxon>
        <taxon>Halonatronomonas</taxon>
    </lineage>
</organism>
<comment type="caution">
    <text evidence="2">The sequence shown here is derived from an EMBL/GenBank/DDBJ whole genome shotgun (WGS) entry which is preliminary data.</text>
</comment>